<proteinExistence type="predicted"/>
<keyword evidence="8" id="KW-0934">Plastid</keyword>
<accession>A0A3G3MH22</accession>
<evidence type="ECO:0000256" key="7">
    <source>
        <dbReference type="SAM" id="Phobius"/>
    </source>
</evidence>
<dbReference type="Pfam" id="PF01788">
    <property type="entry name" value="PsbJ"/>
    <property type="match status" value="1"/>
</dbReference>
<evidence type="ECO:0000313" key="8">
    <source>
        <dbReference type="EMBL" id="AYR06130.1"/>
    </source>
</evidence>
<geneLocation type="plastid" evidence="8"/>
<dbReference type="Gene3D" id="6.10.250.2070">
    <property type="match status" value="1"/>
</dbReference>
<name>A0A3G3MH22_9FLOR</name>
<dbReference type="GO" id="GO:0009539">
    <property type="term" value="C:photosystem II reaction center"/>
    <property type="evidence" value="ECO:0007669"/>
    <property type="project" value="InterPro"/>
</dbReference>
<keyword evidence="6" id="KW-0604">Photosystem II</keyword>
<dbReference type="InterPro" id="IPR037267">
    <property type="entry name" value="PSII_PsbJ_sf"/>
</dbReference>
<dbReference type="EMBL" id="MH281628">
    <property type="protein sequence ID" value="AYR06130.1"/>
    <property type="molecule type" value="Genomic_DNA"/>
</dbReference>
<dbReference type="RefSeq" id="YP_009541921.1">
    <property type="nucleotide sequence ID" value="NC_039978.1"/>
</dbReference>
<sequence length="46" mass="5323">MVGTGRVPLWLVATLGGIAVIVVLGIFYIWFLFRYRFFFIKILPAF</sequence>
<evidence type="ECO:0000256" key="5">
    <source>
        <dbReference type="ARBA" id="ARBA00023136"/>
    </source>
</evidence>
<feature type="transmembrane region" description="Helical" evidence="7">
    <location>
        <begin position="12"/>
        <end position="33"/>
    </location>
</feature>
<organism evidence="8">
    <name type="scientific">Neogoniolithon spectabile</name>
    <dbReference type="NCBI Taxonomy" id="231755"/>
    <lineage>
        <taxon>Eukaryota</taxon>
        <taxon>Rhodophyta</taxon>
        <taxon>Florideophyceae</taxon>
        <taxon>Corallinophycidae</taxon>
        <taxon>Corallinales</taxon>
        <taxon>Spongitidaceae</taxon>
        <taxon>Neogoniolithoideae</taxon>
        <taxon>Neogoniolithon</taxon>
    </lineage>
</organism>
<evidence type="ECO:0000256" key="1">
    <source>
        <dbReference type="ARBA" id="ARBA00022469"/>
    </source>
</evidence>
<dbReference type="SUPFAM" id="SSF161021">
    <property type="entry name" value="Photosystem II reaction center protein J, PsbJ"/>
    <property type="match status" value="1"/>
</dbReference>
<evidence type="ECO:0000256" key="3">
    <source>
        <dbReference type="ARBA" id="ARBA00022692"/>
    </source>
</evidence>
<dbReference type="GO" id="GO:0015979">
    <property type="term" value="P:photosynthesis"/>
    <property type="evidence" value="ECO:0007669"/>
    <property type="project" value="UniProtKB-KW"/>
</dbReference>
<protein>
    <submittedName>
        <fullName evidence="8">Photosystem II protein J</fullName>
    </submittedName>
</protein>
<evidence type="ECO:0000256" key="4">
    <source>
        <dbReference type="ARBA" id="ARBA00022989"/>
    </source>
</evidence>
<dbReference type="AlphaFoldDB" id="A0A3G3MH22"/>
<dbReference type="InterPro" id="IPR002682">
    <property type="entry name" value="PSII_PsbJ"/>
</dbReference>
<dbReference type="GeneID" id="38463696"/>
<keyword evidence="1" id="KW-0674">Reaction center</keyword>
<evidence type="ECO:0000256" key="6">
    <source>
        <dbReference type="ARBA" id="ARBA00023276"/>
    </source>
</evidence>
<evidence type="ECO:0000256" key="2">
    <source>
        <dbReference type="ARBA" id="ARBA00022531"/>
    </source>
</evidence>
<keyword evidence="4 7" id="KW-1133">Transmembrane helix</keyword>
<keyword evidence="2" id="KW-0602">Photosynthesis</keyword>
<gene>
    <name evidence="8" type="primary">psbJ</name>
</gene>
<keyword evidence="5 7" id="KW-0472">Membrane</keyword>
<keyword evidence="3 7" id="KW-0812">Transmembrane</keyword>
<reference evidence="8" key="1">
    <citation type="journal article" date="2018" name="Genome Biol. Evol.">
        <title>Mitochondrial and Plastid Genomes from Coralline Red Algae Provide Insights into the Incongruent Evolutionary Histories of Organelles.</title>
        <authorList>
            <person name="Lee J."/>
            <person name="Song H.J."/>
            <person name="In Park S."/>
            <person name="Lee Y.M."/>
            <person name="Jeong S.Y."/>
            <person name="Oh Cho T."/>
            <person name="Kim J.H."/>
            <person name="Choi H.G."/>
            <person name="Choi C.G."/>
            <person name="Nelson W.A."/>
            <person name="Fredericq S."/>
            <person name="Bhattacharya D."/>
            <person name="Su Yoon H."/>
        </authorList>
    </citation>
    <scope>NUCLEOTIDE SEQUENCE</scope>
</reference>